<dbReference type="CDD" id="cd12631">
    <property type="entry name" value="RRM1_CELF1_2_Bruno"/>
    <property type="match status" value="1"/>
</dbReference>
<keyword evidence="5" id="KW-0507">mRNA processing</keyword>
<reference evidence="11" key="2">
    <citation type="submission" date="2025-08" db="UniProtKB">
        <authorList>
            <consortium name="Ensembl"/>
        </authorList>
    </citation>
    <scope>IDENTIFICATION</scope>
</reference>
<feature type="domain" description="RRM" evidence="10">
    <location>
        <begin position="43"/>
        <end position="126"/>
    </location>
</feature>
<evidence type="ECO:0000256" key="2">
    <source>
        <dbReference type="ARBA" id="ARBA00004496"/>
    </source>
</evidence>
<dbReference type="FunFam" id="3.30.70.330:FF:000016">
    <property type="entry name" value="CUGBP Elav-like family member 1 isoform 2"/>
    <property type="match status" value="1"/>
</dbReference>
<dbReference type="GO" id="GO:0003723">
    <property type="term" value="F:RNA binding"/>
    <property type="evidence" value="ECO:0007669"/>
    <property type="project" value="UniProtKB-UniRule"/>
</dbReference>
<gene>
    <name evidence="11" type="primary">LOC110506308</name>
</gene>
<protein>
    <submittedName>
        <fullName evidence="11">Cugbp, Elav-like family member 1</fullName>
    </submittedName>
</protein>
<dbReference type="PROSITE" id="PS50102">
    <property type="entry name" value="RRM"/>
    <property type="match status" value="3"/>
</dbReference>
<comment type="similarity">
    <text evidence="3">Belongs to the CELF/BRUNOL family.</text>
</comment>
<dbReference type="PRINTS" id="PR00961">
    <property type="entry name" value="HUDSXLRNA"/>
</dbReference>
<dbReference type="CDD" id="cd12638">
    <property type="entry name" value="RRM3_CELF1_2"/>
    <property type="match status" value="1"/>
</dbReference>
<evidence type="ECO:0000256" key="7">
    <source>
        <dbReference type="ARBA" id="ARBA00022884"/>
    </source>
</evidence>
<dbReference type="GO" id="GO:0006397">
    <property type="term" value="P:mRNA processing"/>
    <property type="evidence" value="ECO:0007669"/>
    <property type="project" value="UniProtKB-KW"/>
</dbReference>
<evidence type="ECO:0000313" key="12">
    <source>
        <dbReference type="Proteomes" id="UP000694395"/>
    </source>
</evidence>
<evidence type="ECO:0000256" key="6">
    <source>
        <dbReference type="ARBA" id="ARBA00022737"/>
    </source>
</evidence>
<organism evidence="11 12">
    <name type="scientific">Oncorhynchus mykiss</name>
    <name type="common">Rainbow trout</name>
    <name type="synonym">Salmo gairdneri</name>
    <dbReference type="NCBI Taxonomy" id="8022"/>
    <lineage>
        <taxon>Eukaryota</taxon>
        <taxon>Metazoa</taxon>
        <taxon>Chordata</taxon>
        <taxon>Craniata</taxon>
        <taxon>Vertebrata</taxon>
        <taxon>Euteleostomi</taxon>
        <taxon>Actinopterygii</taxon>
        <taxon>Neopterygii</taxon>
        <taxon>Teleostei</taxon>
        <taxon>Protacanthopterygii</taxon>
        <taxon>Salmoniformes</taxon>
        <taxon>Salmonidae</taxon>
        <taxon>Salmoninae</taxon>
        <taxon>Oncorhynchus</taxon>
    </lineage>
</organism>
<feature type="domain" description="RRM" evidence="10">
    <location>
        <begin position="135"/>
        <end position="215"/>
    </location>
</feature>
<dbReference type="SUPFAM" id="SSF54928">
    <property type="entry name" value="RNA-binding domain, RBD"/>
    <property type="match status" value="2"/>
</dbReference>
<dbReference type="FunFam" id="3.30.70.330:FF:000013">
    <property type="entry name" value="CUGBP Elav-like family member 1 isoform 2"/>
    <property type="match status" value="1"/>
</dbReference>
<dbReference type="Gene3D" id="3.30.70.330">
    <property type="match status" value="3"/>
</dbReference>
<reference evidence="11" key="1">
    <citation type="submission" date="2020-07" db="EMBL/GenBank/DDBJ databases">
        <title>A long reads based de novo assembly of the rainbow trout Arlee double haploid line genome.</title>
        <authorList>
            <person name="Gao G."/>
            <person name="Palti Y."/>
        </authorList>
    </citation>
    <scope>NUCLEOTIDE SEQUENCE [LARGE SCALE GENOMIC DNA]</scope>
</reference>
<keyword evidence="8" id="KW-0539">Nucleus</keyword>
<evidence type="ECO:0000256" key="9">
    <source>
        <dbReference type="PROSITE-ProRule" id="PRU00176"/>
    </source>
</evidence>
<dbReference type="InterPro" id="IPR034196">
    <property type="entry name" value="CELF1/2_RRM1"/>
</dbReference>
<name>A0A8K9UZV9_ONCMY</name>
<dbReference type="SMART" id="SM00360">
    <property type="entry name" value="RRM"/>
    <property type="match status" value="3"/>
</dbReference>
<keyword evidence="4" id="KW-0963">Cytoplasm</keyword>
<feature type="domain" description="RRM" evidence="10">
    <location>
        <begin position="388"/>
        <end position="466"/>
    </location>
</feature>
<comment type="subcellular location">
    <subcellularLocation>
        <location evidence="2">Cytoplasm</location>
    </subcellularLocation>
    <subcellularLocation>
        <location evidence="1">Nucleus</location>
    </subcellularLocation>
</comment>
<dbReference type="GO" id="GO:0005737">
    <property type="term" value="C:cytoplasm"/>
    <property type="evidence" value="ECO:0007669"/>
    <property type="project" value="UniProtKB-SubCell"/>
</dbReference>
<dbReference type="InterPro" id="IPR034199">
    <property type="entry name" value="CELF1/2_RRM3"/>
</dbReference>
<dbReference type="GeneTree" id="ENSGT00940000158970"/>
<keyword evidence="12" id="KW-1185">Reference proteome</keyword>
<evidence type="ECO:0000259" key="10">
    <source>
        <dbReference type="PROSITE" id="PS50102"/>
    </source>
</evidence>
<evidence type="ECO:0000313" key="11">
    <source>
        <dbReference type="Ensembl" id="ENSOMYP00000117164.1"/>
    </source>
</evidence>
<dbReference type="InterPro" id="IPR034198">
    <property type="entry name" value="CELF1/2_RRM2"/>
</dbReference>
<sequence length="473" mass="51811">MGSFKLDFLPEMMVDHCSLNSSPVAKKMNGTLDHPDQPDIDAIKMFVGQIPRSWAEEQLRELFEPYGAVYEINVLRDRSQNPPQSKGCCFITYYTRKSALEAQNALHNMKILPGMHHPIQMKPADSEKNNAVEDRKLFIGMISKKCNENDIRLMFSPYGQIEECRILRGPDGLSRGCAFITFTARQMAQSTIKSMHQSQTMEGCSSPIVVKFADTQKDKEQKRITQQLQQQMQQLNTASMWGNLTGLNSLGPQYLAVSDHLLWRHPQQSFGLARGLASSPWLNAMQNLAALAAAASATQATPTGSSALTTSSSPLSVLTSSGMAALNGGLGSGGLSNGTSSTMEALTQAYSGIQQYAAAALPSLYNQSLLSQQSVSAAGSQKEGPEGANLFIYHLPQEFGDQDLLQMFMPFGNVISAKVFIDKQTNLSKCFGFVSYDNPVSSQAAIQSMNGFQIGMKRLKVQLKRSKNDSKPY</sequence>
<dbReference type="AlphaFoldDB" id="A0A8K9UZV9"/>
<dbReference type="Pfam" id="PF00076">
    <property type="entry name" value="RRM_1"/>
    <property type="match status" value="3"/>
</dbReference>
<proteinExistence type="inferred from homology"/>
<accession>A0A8K9UZV9</accession>
<evidence type="ECO:0000256" key="3">
    <source>
        <dbReference type="ARBA" id="ARBA00009621"/>
    </source>
</evidence>
<dbReference type="InterPro" id="IPR012677">
    <property type="entry name" value="Nucleotide-bd_a/b_plait_sf"/>
</dbReference>
<dbReference type="GO" id="GO:0005634">
    <property type="term" value="C:nucleus"/>
    <property type="evidence" value="ECO:0007669"/>
    <property type="project" value="UniProtKB-SubCell"/>
</dbReference>
<dbReference type="Proteomes" id="UP000694395">
    <property type="component" value="Chromosome 26"/>
</dbReference>
<keyword evidence="6" id="KW-0677">Repeat</keyword>
<evidence type="ECO:0000256" key="4">
    <source>
        <dbReference type="ARBA" id="ARBA00022490"/>
    </source>
</evidence>
<dbReference type="CDD" id="cd12634">
    <property type="entry name" value="RRM2_CELF1_2"/>
    <property type="match status" value="1"/>
</dbReference>
<evidence type="ECO:0000256" key="8">
    <source>
        <dbReference type="ARBA" id="ARBA00023242"/>
    </source>
</evidence>
<dbReference type="InterPro" id="IPR000504">
    <property type="entry name" value="RRM_dom"/>
</dbReference>
<evidence type="ECO:0000256" key="1">
    <source>
        <dbReference type="ARBA" id="ARBA00004123"/>
    </source>
</evidence>
<dbReference type="PANTHER" id="PTHR24012">
    <property type="entry name" value="RNA BINDING PROTEIN"/>
    <property type="match status" value="1"/>
</dbReference>
<dbReference type="InterPro" id="IPR035979">
    <property type="entry name" value="RBD_domain_sf"/>
</dbReference>
<reference evidence="11" key="3">
    <citation type="submission" date="2025-09" db="UniProtKB">
        <authorList>
            <consortium name="Ensembl"/>
        </authorList>
    </citation>
    <scope>IDENTIFICATION</scope>
</reference>
<keyword evidence="7 9" id="KW-0694">RNA-binding</keyword>
<dbReference type="FunFam" id="3.30.70.330:FF:000015">
    <property type="entry name" value="CUGBP Elav-like family member 1 isoform 2"/>
    <property type="match status" value="1"/>
</dbReference>
<dbReference type="GO" id="GO:1990904">
    <property type="term" value="C:ribonucleoprotein complex"/>
    <property type="evidence" value="ECO:0007669"/>
    <property type="project" value="InterPro"/>
</dbReference>
<dbReference type="Ensembl" id="ENSOMYT00000164469.1">
    <property type="protein sequence ID" value="ENSOMYP00000117164.1"/>
    <property type="gene ID" value="ENSOMYG00000027587.2"/>
</dbReference>
<evidence type="ECO:0000256" key="5">
    <source>
        <dbReference type="ARBA" id="ARBA00022664"/>
    </source>
</evidence>
<dbReference type="InterPro" id="IPR002343">
    <property type="entry name" value="Hud_Sxl_RNA"/>
</dbReference>